<dbReference type="AlphaFoldDB" id="A0A4C1SKH9"/>
<evidence type="ECO:0000256" key="1">
    <source>
        <dbReference type="SAM" id="MobiDB-lite"/>
    </source>
</evidence>
<proteinExistence type="predicted"/>
<protein>
    <submittedName>
        <fullName evidence="2">Uncharacterized protein</fullName>
    </submittedName>
</protein>
<evidence type="ECO:0000313" key="2">
    <source>
        <dbReference type="EMBL" id="GBP02649.1"/>
    </source>
</evidence>
<reference evidence="2 3" key="1">
    <citation type="journal article" date="2019" name="Commun. Biol.">
        <title>The bagworm genome reveals a unique fibroin gene that provides high tensile strength.</title>
        <authorList>
            <person name="Kono N."/>
            <person name="Nakamura H."/>
            <person name="Ohtoshi R."/>
            <person name="Tomita M."/>
            <person name="Numata K."/>
            <person name="Arakawa K."/>
        </authorList>
    </citation>
    <scope>NUCLEOTIDE SEQUENCE [LARGE SCALE GENOMIC DNA]</scope>
</reference>
<sequence>MRATERTVTAAHDHPQPKGHGLRRQCVVGFSERKHAQRCYVSTKPEGSSWPDTTGSPMIRDAGRWMGSTGELQSTGKSILNVFGHVPCKLGDDDPA</sequence>
<dbReference type="EMBL" id="BGZK01003570">
    <property type="protein sequence ID" value="GBP02649.1"/>
    <property type="molecule type" value="Genomic_DNA"/>
</dbReference>
<keyword evidence="3" id="KW-1185">Reference proteome</keyword>
<comment type="caution">
    <text evidence="2">The sequence shown here is derived from an EMBL/GenBank/DDBJ whole genome shotgun (WGS) entry which is preliminary data.</text>
</comment>
<dbReference type="Proteomes" id="UP000299102">
    <property type="component" value="Unassembled WGS sequence"/>
</dbReference>
<evidence type="ECO:0000313" key="3">
    <source>
        <dbReference type="Proteomes" id="UP000299102"/>
    </source>
</evidence>
<organism evidence="2 3">
    <name type="scientific">Eumeta variegata</name>
    <name type="common">Bagworm moth</name>
    <name type="synonym">Eumeta japonica</name>
    <dbReference type="NCBI Taxonomy" id="151549"/>
    <lineage>
        <taxon>Eukaryota</taxon>
        <taxon>Metazoa</taxon>
        <taxon>Ecdysozoa</taxon>
        <taxon>Arthropoda</taxon>
        <taxon>Hexapoda</taxon>
        <taxon>Insecta</taxon>
        <taxon>Pterygota</taxon>
        <taxon>Neoptera</taxon>
        <taxon>Endopterygota</taxon>
        <taxon>Lepidoptera</taxon>
        <taxon>Glossata</taxon>
        <taxon>Ditrysia</taxon>
        <taxon>Tineoidea</taxon>
        <taxon>Psychidae</taxon>
        <taxon>Oiketicinae</taxon>
        <taxon>Eumeta</taxon>
    </lineage>
</organism>
<accession>A0A4C1SKH9</accession>
<name>A0A4C1SKH9_EUMVA</name>
<gene>
    <name evidence="2" type="ORF">EVAR_97141_1</name>
</gene>
<feature type="region of interest" description="Disordered" evidence="1">
    <location>
        <begin position="1"/>
        <end position="22"/>
    </location>
</feature>